<feature type="region of interest" description="Disordered" evidence="1">
    <location>
        <begin position="54"/>
        <end position="80"/>
    </location>
</feature>
<evidence type="ECO:0000313" key="2">
    <source>
        <dbReference type="EnsemblPlants" id="OB04G24340.1"/>
    </source>
</evidence>
<evidence type="ECO:0000256" key="1">
    <source>
        <dbReference type="SAM" id="MobiDB-lite"/>
    </source>
</evidence>
<feature type="compositionally biased region" description="Basic residues" evidence="1">
    <location>
        <begin position="66"/>
        <end position="79"/>
    </location>
</feature>
<dbReference type="Gramene" id="OB04G24340.1">
    <property type="protein sequence ID" value="OB04G24340.1"/>
    <property type="gene ID" value="OB04G24340"/>
</dbReference>
<reference evidence="2" key="1">
    <citation type="journal article" date="2013" name="Nat. Commun.">
        <title>Whole-genome sequencing of Oryza brachyantha reveals mechanisms underlying Oryza genome evolution.</title>
        <authorList>
            <person name="Chen J."/>
            <person name="Huang Q."/>
            <person name="Gao D."/>
            <person name="Wang J."/>
            <person name="Lang Y."/>
            <person name="Liu T."/>
            <person name="Li B."/>
            <person name="Bai Z."/>
            <person name="Luis Goicoechea J."/>
            <person name="Liang C."/>
            <person name="Chen C."/>
            <person name="Zhang W."/>
            <person name="Sun S."/>
            <person name="Liao Y."/>
            <person name="Zhang X."/>
            <person name="Yang L."/>
            <person name="Song C."/>
            <person name="Wang M."/>
            <person name="Shi J."/>
            <person name="Liu G."/>
            <person name="Liu J."/>
            <person name="Zhou H."/>
            <person name="Zhou W."/>
            <person name="Yu Q."/>
            <person name="An N."/>
            <person name="Chen Y."/>
            <person name="Cai Q."/>
            <person name="Wang B."/>
            <person name="Liu B."/>
            <person name="Min J."/>
            <person name="Huang Y."/>
            <person name="Wu H."/>
            <person name="Li Z."/>
            <person name="Zhang Y."/>
            <person name="Yin Y."/>
            <person name="Song W."/>
            <person name="Jiang J."/>
            <person name="Jackson S.A."/>
            <person name="Wing R.A."/>
            <person name="Wang J."/>
            <person name="Chen M."/>
        </authorList>
    </citation>
    <scope>NUCLEOTIDE SEQUENCE [LARGE SCALE GENOMIC DNA]</scope>
    <source>
        <strain evidence="2">cv. IRGC 101232</strain>
    </source>
</reference>
<protein>
    <submittedName>
        <fullName evidence="2">Uncharacterized protein</fullName>
    </submittedName>
</protein>
<sequence length="110" mass="11927">MAAAPEGSESNSKPPPLLSSPPLPFLAFSGNQDQPTGFFAFVFPHKMEFLRQSRSLPFPKSESQTRHAKTRAARGRHCAGRGGYIGGDPWKLRRFCHGSPSPSSRGSASE</sequence>
<feature type="region of interest" description="Disordered" evidence="1">
    <location>
        <begin position="1"/>
        <end position="29"/>
    </location>
</feature>
<evidence type="ECO:0000313" key="3">
    <source>
        <dbReference type="Proteomes" id="UP000006038"/>
    </source>
</evidence>
<dbReference type="HOGENOM" id="CLU_2174883_0_0_1"/>
<proteinExistence type="predicted"/>
<reference evidence="2" key="2">
    <citation type="submission" date="2013-04" db="UniProtKB">
        <authorList>
            <consortium name="EnsemblPlants"/>
        </authorList>
    </citation>
    <scope>IDENTIFICATION</scope>
</reference>
<keyword evidence="3" id="KW-1185">Reference proteome</keyword>
<name>J3LZ59_ORYBR</name>
<dbReference type="AlphaFoldDB" id="J3LZ59"/>
<dbReference type="EnsemblPlants" id="OB04G24340.1">
    <property type="protein sequence ID" value="OB04G24340.1"/>
    <property type="gene ID" value="OB04G24340"/>
</dbReference>
<accession>J3LZ59</accession>
<organism evidence="2">
    <name type="scientific">Oryza brachyantha</name>
    <name type="common">malo sina</name>
    <dbReference type="NCBI Taxonomy" id="4533"/>
    <lineage>
        <taxon>Eukaryota</taxon>
        <taxon>Viridiplantae</taxon>
        <taxon>Streptophyta</taxon>
        <taxon>Embryophyta</taxon>
        <taxon>Tracheophyta</taxon>
        <taxon>Spermatophyta</taxon>
        <taxon>Magnoliopsida</taxon>
        <taxon>Liliopsida</taxon>
        <taxon>Poales</taxon>
        <taxon>Poaceae</taxon>
        <taxon>BOP clade</taxon>
        <taxon>Oryzoideae</taxon>
        <taxon>Oryzeae</taxon>
        <taxon>Oryzinae</taxon>
        <taxon>Oryza</taxon>
    </lineage>
</organism>
<feature type="compositionally biased region" description="Pro residues" evidence="1">
    <location>
        <begin position="13"/>
        <end position="24"/>
    </location>
</feature>
<dbReference type="Proteomes" id="UP000006038">
    <property type="component" value="Chromosome 4"/>
</dbReference>